<accession>A0A481YRR8</accession>
<dbReference type="GO" id="GO:0008270">
    <property type="term" value="F:zinc ion binding"/>
    <property type="evidence" value="ECO:0007669"/>
    <property type="project" value="UniProtKB-KW"/>
</dbReference>
<dbReference type="PROSITE" id="PS50089">
    <property type="entry name" value="ZF_RING_2"/>
    <property type="match status" value="1"/>
</dbReference>
<name>A0A481YRR8_9VIRU</name>
<evidence type="ECO:0000313" key="3">
    <source>
        <dbReference type="EMBL" id="QBK85146.1"/>
    </source>
</evidence>
<dbReference type="SUPFAM" id="SSF57850">
    <property type="entry name" value="RING/U-box"/>
    <property type="match status" value="1"/>
</dbReference>
<dbReference type="EMBL" id="MK500304">
    <property type="protein sequence ID" value="QBK85146.1"/>
    <property type="molecule type" value="Genomic_DNA"/>
</dbReference>
<keyword evidence="1" id="KW-0863">Zinc-finger</keyword>
<gene>
    <name evidence="3" type="ORF">LCDPAC02_03450</name>
</gene>
<feature type="domain" description="RING-type" evidence="2">
    <location>
        <begin position="64"/>
        <end position="112"/>
    </location>
</feature>
<keyword evidence="1" id="KW-0862">Zinc</keyword>
<reference evidence="3" key="1">
    <citation type="journal article" date="2019" name="MBio">
        <title>Virus Genomes from Deep Sea Sediments Expand the Ocean Megavirome and Support Independent Origins of Viral Gigantism.</title>
        <authorList>
            <person name="Backstrom D."/>
            <person name="Yutin N."/>
            <person name="Jorgensen S.L."/>
            <person name="Dharamshi J."/>
            <person name="Homa F."/>
            <person name="Zaremba-Niedwiedzka K."/>
            <person name="Spang A."/>
            <person name="Wolf Y.I."/>
            <person name="Koonin E.V."/>
            <person name="Ettema T.J."/>
        </authorList>
    </citation>
    <scope>NUCLEOTIDE SEQUENCE</scope>
</reference>
<evidence type="ECO:0000259" key="2">
    <source>
        <dbReference type="PROSITE" id="PS50089"/>
    </source>
</evidence>
<evidence type="ECO:0000256" key="1">
    <source>
        <dbReference type="PROSITE-ProRule" id="PRU00175"/>
    </source>
</evidence>
<sequence>MIDDIVKGNIEIKNLIFEKNIEKIKTNNYNKSKNIKQFKHNDDFEYYINIVISNDERFDINDKCEICNRKINTFDYMNEYDIVIKLECNHYYHLDCFYDYILCYNNQCFKCKKELKFELCKLIKEKELICETNNKIELNKIENKIGLNNFYKYLESLFC</sequence>
<keyword evidence="1" id="KW-0479">Metal-binding</keyword>
<organism evidence="3">
    <name type="scientific">Pithovirus LCDPAC02</name>
    <dbReference type="NCBI Taxonomy" id="2506601"/>
    <lineage>
        <taxon>Viruses</taxon>
        <taxon>Pithoviruses</taxon>
    </lineage>
</organism>
<proteinExistence type="predicted"/>
<protein>
    <recommendedName>
        <fullName evidence="2">RING-type domain-containing protein</fullName>
    </recommendedName>
</protein>
<dbReference type="InterPro" id="IPR001841">
    <property type="entry name" value="Znf_RING"/>
</dbReference>
<dbReference type="Gene3D" id="3.30.40.10">
    <property type="entry name" value="Zinc/RING finger domain, C3HC4 (zinc finger)"/>
    <property type="match status" value="1"/>
</dbReference>
<dbReference type="InterPro" id="IPR013083">
    <property type="entry name" value="Znf_RING/FYVE/PHD"/>
</dbReference>